<evidence type="ECO:0000313" key="2">
    <source>
        <dbReference type="EMBL" id="KAF4691126.1"/>
    </source>
</evidence>
<name>A0A7J6P5T6_PEROL</name>
<feature type="compositionally biased region" description="Basic and acidic residues" evidence="1">
    <location>
        <begin position="11"/>
        <end position="31"/>
    </location>
</feature>
<sequence length="331" mass="36688">MLSAALRATKYLKESVEKETSPEDHQADGHVPRMVGKPPRVGMAVNKPCSSGSTTPRSTSTFVSLGGRNGPEEDNTESAVEVKLTAMRKRFAIPPSPRRLEREASGATTQSRNLIRGVAEDSLRESEVDMQICFQLCLNECVYATSPPSGDPMVVEVDQRLPGLMTPDFRSRLLLKAARRVHRDGNSVDLDLDDLAVYLESVSSLDHLLSDEERDELVKKGLDNWDHWKNDGRFGTEQRSKLTVDLASVVSRDFAPGSSVYKQMVSKMQGQRLLRPQVESPRYRDLVESLEKRVKESREGLSLCTALSKAGGISSDDYAKMVAINDQLHGQ</sequence>
<comment type="caution">
    <text evidence="2">The sequence shown here is derived from an EMBL/GenBank/DDBJ whole genome shotgun (WGS) entry which is preliminary data.</text>
</comment>
<reference evidence="2 3" key="1">
    <citation type="submission" date="2020-04" db="EMBL/GenBank/DDBJ databases">
        <title>Perkinsus olseni comparative genomics.</title>
        <authorList>
            <person name="Bogema D.R."/>
        </authorList>
    </citation>
    <scope>NUCLEOTIDE SEQUENCE [LARGE SCALE GENOMIC DNA]</scope>
    <source>
        <strain evidence="2 3">ATCC PRA-207</strain>
    </source>
</reference>
<proteinExistence type="predicted"/>
<organism evidence="2 3">
    <name type="scientific">Perkinsus olseni</name>
    <name type="common">Perkinsus atlanticus</name>
    <dbReference type="NCBI Taxonomy" id="32597"/>
    <lineage>
        <taxon>Eukaryota</taxon>
        <taxon>Sar</taxon>
        <taxon>Alveolata</taxon>
        <taxon>Perkinsozoa</taxon>
        <taxon>Perkinsea</taxon>
        <taxon>Perkinsida</taxon>
        <taxon>Perkinsidae</taxon>
        <taxon>Perkinsus</taxon>
    </lineage>
</organism>
<dbReference type="AlphaFoldDB" id="A0A7J6P5T6"/>
<feature type="non-terminal residue" evidence="2">
    <location>
        <position position="331"/>
    </location>
</feature>
<feature type="region of interest" description="Disordered" evidence="1">
    <location>
        <begin position="92"/>
        <end position="112"/>
    </location>
</feature>
<protein>
    <submittedName>
        <fullName evidence="2">Uncharacterized protein</fullName>
    </submittedName>
</protein>
<dbReference type="Proteomes" id="UP000553632">
    <property type="component" value="Unassembled WGS sequence"/>
</dbReference>
<feature type="region of interest" description="Disordered" evidence="1">
    <location>
        <begin position="1"/>
        <end position="78"/>
    </location>
</feature>
<evidence type="ECO:0000313" key="3">
    <source>
        <dbReference type="Proteomes" id="UP000553632"/>
    </source>
</evidence>
<evidence type="ECO:0000256" key="1">
    <source>
        <dbReference type="SAM" id="MobiDB-lite"/>
    </source>
</evidence>
<dbReference type="EMBL" id="JABANO010039633">
    <property type="protein sequence ID" value="KAF4691126.1"/>
    <property type="molecule type" value="Genomic_DNA"/>
</dbReference>
<accession>A0A7J6P5T6</accession>
<feature type="compositionally biased region" description="Low complexity" evidence="1">
    <location>
        <begin position="50"/>
        <end position="61"/>
    </location>
</feature>
<keyword evidence="3" id="KW-1185">Reference proteome</keyword>
<gene>
    <name evidence="2" type="ORF">FOZ63_029846</name>
</gene>